<keyword evidence="3" id="KW-1185">Reference proteome</keyword>
<feature type="transmembrane region" description="Helical" evidence="1">
    <location>
        <begin position="76"/>
        <end position="97"/>
    </location>
</feature>
<feature type="transmembrane region" description="Helical" evidence="1">
    <location>
        <begin position="43"/>
        <end position="64"/>
    </location>
</feature>
<reference evidence="2 3" key="1">
    <citation type="submission" date="2021-03" db="EMBL/GenBank/DDBJ databases">
        <title>Novel species identification of genus Shewanella.</title>
        <authorList>
            <person name="Liu G."/>
            <person name="Zhang Q."/>
        </authorList>
    </citation>
    <scope>NUCLEOTIDE SEQUENCE [LARGE SCALE GENOMIC DNA]</scope>
    <source>
        <strain evidence="2 3">FJAT-53726</strain>
    </source>
</reference>
<evidence type="ECO:0000256" key="1">
    <source>
        <dbReference type="SAM" id="Phobius"/>
    </source>
</evidence>
<name>A0A975AMA0_9GAMM</name>
<organism evidence="2 3">
    <name type="scientific">Shewanella cyperi</name>
    <dbReference type="NCBI Taxonomy" id="2814292"/>
    <lineage>
        <taxon>Bacteria</taxon>
        <taxon>Pseudomonadati</taxon>
        <taxon>Pseudomonadota</taxon>
        <taxon>Gammaproteobacteria</taxon>
        <taxon>Alteromonadales</taxon>
        <taxon>Shewanellaceae</taxon>
        <taxon>Shewanella</taxon>
    </lineage>
</organism>
<accession>A0A975AMA0</accession>
<evidence type="ECO:0000313" key="2">
    <source>
        <dbReference type="EMBL" id="QSX31621.1"/>
    </source>
</evidence>
<feature type="transmembrane region" description="Helical" evidence="1">
    <location>
        <begin position="133"/>
        <end position="153"/>
    </location>
</feature>
<keyword evidence="1" id="KW-1133">Transmembrane helix</keyword>
<sequence length="245" mass="27435">MSRALMPKFIDWIDDKKKSTYVLTTLLVACYVAVFVFPGVPWVALSALIGSIIFPFSIFLVWIIDSAFVEKLLSRRWTAILFAGVVVVYGMFANTFSSDLINDYFQVDPVHFTVTNIFLTMVYLLVGVFQPFVMFPVWLALLLLGGFVLPALLVMGTGMQALKRIGLFLLATVLISASTQSLGLLQHQLPLLAEKVALRSDFNEKHRCTAAWSVNVDRVVFLHDGNVLAHISDTRNYEVLPCNPR</sequence>
<dbReference type="Proteomes" id="UP000663281">
    <property type="component" value="Chromosome"/>
</dbReference>
<proteinExistence type="predicted"/>
<gene>
    <name evidence="2" type="ORF">JYB88_08410</name>
</gene>
<keyword evidence="1" id="KW-0472">Membrane</keyword>
<dbReference type="AlphaFoldDB" id="A0A975AMA0"/>
<dbReference type="RefSeq" id="WP_207326112.1">
    <property type="nucleotide sequence ID" value="NZ_CP071504.1"/>
</dbReference>
<dbReference type="KEGG" id="scyp:JYB88_08410"/>
<dbReference type="PROSITE" id="PS51257">
    <property type="entry name" value="PROKAR_LIPOPROTEIN"/>
    <property type="match status" value="1"/>
</dbReference>
<feature type="transmembrane region" description="Helical" evidence="1">
    <location>
        <begin position="109"/>
        <end position="126"/>
    </location>
</feature>
<evidence type="ECO:0000313" key="3">
    <source>
        <dbReference type="Proteomes" id="UP000663281"/>
    </source>
</evidence>
<keyword evidence="1" id="KW-0812">Transmembrane</keyword>
<protein>
    <submittedName>
        <fullName evidence="2">Uncharacterized protein</fullName>
    </submittedName>
</protein>
<dbReference type="EMBL" id="CP071504">
    <property type="protein sequence ID" value="QSX31621.1"/>
    <property type="molecule type" value="Genomic_DNA"/>
</dbReference>
<feature type="transmembrane region" description="Helical" evidence="1">
    <location>
        <begin position="20"/>
        <end position="37"/>
    </location>
</feature>